<dbReference type="PIRSF" id="PIRSF006487">
    <property type="entry name" value="GcvT"/>
    <property type="match status" value="1"/>
</dbReference>
<dbReference type="SUPFAM" id="SSF103025">
    <property type="entry name" value="Folate-binding domain"/>
    <property type="match status" value="1"/>
</dbReference>
<protein>
    <submittedName>
        <fullName evidence="2">Uncharacterized protein</fullName>
    </submittedName>
</protein>
<dbReference type="OrthoDB" id="9796287at2"/>
<dbReference type="AlphaFoldDB" id="A0A1I1ZNP0"/>
<dbReference type="PANTHER" id="PTHR22602">
    <property type="entry name" value="TRANSFERASE CAF17, MITOCHONDRIAL-RELATED"/>
    <property type="match status" value="1"/>
</dbReference>
<keyword evidence="1" id="KW-0809">Transit peptide</keyword>
<dbReference type="PANTHER" id="PTHR22602:SF0">
    <property type="entry name" value="TRANSFERASE CAF17, MITOCHONDRIAL-RELATED"/>
    <property type="match status" value="1"/>
</dbReference>
<organism evidence="2 3">
    <name type="scientific">Nannocystis exedens</name>
    <dbReference type="NCBI Taxonomy" id="54"/>
    <lineage>
        <taxon>Bacteria</taxon>
        <taxon>Pseudomonadati</taxon>
        <taxon>Myxococcota</taxon>
        <taxon>Polyangia</taxon>
        <taxon>Nannocystales</taxon>
        <taxon>Nannocystaceae</taxon>
        <taxon>Nannocystis</taxon>
    </lineage>
</organism>
<keyword evidence="3" id="KW-1185">Reference proteome</keyword>
<dbReference type="STRING" id="54.SAMN02745121_03872"/>
<dbReference type="InterPro" id="IPR027266">
    <property type="entry name" value="TrmE/GcvT-like"/>
</dbReference>
<dbReference type="NCBIfam" id="TIGR03317">
    <property type="entry name" value="ygfZ_signature"/>
    <property type="match status" value="1"/>
</dbReference>
<gene>
    <name evidence="2" type="ORF">SAMN02745121_03872</name>
</gene>
<evidence type="ECO:0000313" key="2">
    <source>
        <dbReference type="EMBL" id="SFE33242.1"/>
    </source>
</evidence>
<evidence type="ECO:0000256" key="1">
    <source>
        <dbReference type="ARBA" id="ARBA00022946"/>
    </source>
</evidence>
<evidence type="ECO:0000313" key="3">
    <source>
        <dbReference type="Proteomes" id="UP000199400"/>
    </source>
</evidence>
<dbReference type="InterPro" id="IPR045179">
    <property type="entry name" value="YgfZ/GcvT"/>
</dbReference>
<dbReference type="EMBL" id="FOMX01000012">
    <property type="protein sequence ID" value="SFE33242.1"/>
    <property type="molecule type" value="Genomic_DNA"/>
</dbReference>
<accession>A0A1I1ZNP0</accession>
<dbReference type="Gene3D" id="3.30.1360.120">
    <property type="entry name" value="Probable tRNA modification gtpase trme, domain 1"/>
    <property type="match status" value="2"/>
</dbReference>
<dbReference type="Proteomes" id="UP000199400">
    <property type="component" value="Unassembled WGS sequence"/>
</dbReference>
<dbReference type="GO" id="GO:0016226">
    <property type="term" value="P:iron-sulfur cluster assembly"/>
    <property type="evidence" value="ECO:0007669"/>
    <property type="project" value="TreeGrafter"/>
</dbReference>
<sequence length="306" mass="31247">MVSPVTPLQASAGPPGLTYVRLAALPHGRRILLRLSGADVRRFLQGILSADVEAAKPGHALPAAILTVKGKLVTEAIVLACADGALHLALPAEAADEAIALLDRHIIMDDVALARDEGVEFAMVWPEPIAAAGVECLATQYPGPGWLVFGAPAAVAAALASATEVSPATWDARRIEAAAPGWGREITPGTFPPEVGFVAAVSYAKGCFMGQEPLARIHARGQVNRVLVRVHAGTCPEGPVELAAPDRPQAGHAATWAPDPDGGASGLAIVHRSAATPGTVLSAAGIGPVEVRSGPLGDDPGIKGRQ</sequence>
<reference evidence="3" key="1">
    <citation type="submission" date="2016-10" db="EMBL/GenBank/DDBJ databases">
        <authorList>
            <person name="Varghese N."/>
            <person name="Submissions S."/>
        </authorList>
    </citation>
    <scope>NUCLEOTIDE SEQUENCE [LARGE SCALE GENOMIC DNA]</scope>
    <source>
        <strain evidence="3">ATCC 25963</strain>
    </source>
</reference>
<proteinExistence type="predicted"/>
<dbReference type="InterPro" id="IPR017703">
    <property type="entry name" value="YgfZ/GCV_T_CS"/>
</dbReference>
<name>A0A1I1ZNP0_9BACT</name>